<evidence type="ECO:0000313" key="9">
    <source>
        <dbReference type="Proteomes" id="UP000887566"/>
    </source>
</evidence>
<comment type="similarity">
    <text evidence="2">Belongs to the AB hydrolase superfamily. LDAH family.</text>
</comment>
<name>A0A914WCA6_9BILA</name>
<dbReference type="InterPro" id="IPR029058">
    <property type="entry name" value="AB_hydrolase_fold"/>
</dbReference>
<evidence type="ECO:0000313" key="10">
    <source>
        <dbReference type="WBParaSite" id="PSAMB.scaffold3601size17630.g22023.t1"/>
    </source>
</evidence>
<dbReference type="WBParaSite" id="PSAMB.scaffold3601size17630.g22023.t1">
    <property type="protein sequence ID" value="PSAMB.scaffold3601size17630.g22023.t1"/>
    <property type="gene ID" value="PSAMB.scaffold3601size17630.g22023"/>
</dbReference>
<keyword evidence="5" id="KW-0378">Hydrolase</keyword>
<dbReference type="PANTHER" id="PTHR13390">
    <property type="entry name" value="LIPASE"/>
    <property type="match status" value="1"/>
</dbReference>
<evidence type="ECO:0000256" key="7">
    <source>
        <dbReference type="ARBA" id="ARBA00039150"/>
    </source>
</evidence>
<dbReference type="SUPFAM" id="SSF53474">
    <property type="entry name" value="alpha/beta-Hydrolases"/>
    <property type="match status" value="1"/>
</dbReference>
<dbReference type="Pfam" id="PF10230">
    <property type="entry name" value="LIDHydrolase"/>
    <property type="match status" value="1"/>
</dbReference>
<dbReference type="InterPro" id="IPR019363">
    <property type="entry name" value="LDAH"/>
</dbReference>
<evidence type="ECO:0000256" key="3">
    <source>
        <dbReference type="ARBA" id="ARBA00019242"/>
    </source>
</evidence>
<organism evidence="9 10">
    <name type="scientific">Plectus sambesii</name>
    <dbReference type="NCBI Taxonomy" id="2011161"/>
    <lineage>
        <taxon>Eukaryota</taxon>
        <taxon>Metazoa</taxon>
        <taxon>Ecdysozoa</taxon>
        <taxon>Nematoda</taxon>
        <taxon>Chromadorea</taxon>
        <taxon>Plectida</taxon>
        <taxon>Plectina</taxon>
        <taxon>Plectoidea</taxon>
        <taxon>Plectidae</taxon>
        <taxon>Plectus</taxon>
    </lineage>
</organism>
<comment type="catalytic activity">
    <reaction evidence="8">
        <text>a cholesterol ester + H2O = cholesterol + a fatty acid + H(+)</text>
        <dbReference type="Rhea" id="RHEA:36403"/>
        <dbReference type="ChEBI" id="CHEBI:15377"/>
        <dbReference type="ChEBI" id="CHEBI:15378"/>
        <dbReference type="ChEBI" id="CHEBI:16113"/>
        <dbReference type="ChEBI" id="CHEBI:17002"/>
        <dbReference type="ChEBI" id="CHEBI:28868"/>
        <dbReference type="EC" id="3.1.1.13"/>
    </reaction>
    <physiologicalReaction direction="left-to-right" evidence="8">
        <dbReference type="Rhea" id="RHEA:36404"/>
    </physiologicalReaction>
</comment>
<dbReference type="EC" id="3.1.1.13" evidence="7"/>
<proteinExistence type="inferred from homology"/>
<evidence type="ECO:0000256" key="2">
    <source>
        <dbReference type="ARBA" id="ARBA00008300"/>
    </source>
</evidence>
<dbReference type="GO" id="GO:0004771">
    <property type="term" value="F:sterol ester esterase activity"/>
    <property type="evidence" value="ECO:0007669"/>
    <property type="project" value="UniProtKB-EC"/>
</dbReference>
<dbReference type="PANTHER" id="PTHR13390:SF0">
    <property type="entry name" value="LIPID DROPLET-ASSOCIATED HYDROLASE"/>
    <property type="match status" value="1"/>
</dbReference>
<evidence type="ECO:0000256" key="1">
    <source>
        <dbReference type="ARBA" id="ARBA00004502"/>
    </source>
</evidence>
<protein>
    <recommendedName>
        <fullName evidence="3">Lipid droplet-associated hydrolase</fullName>
        <ecNumber evidence="7">3.1.1.13</ecNumber>
    </recommendedName>
    <alternativeName>
        <fullName evidence="6">Lipid droplet-associated serine hydrolase</fullName>
    </alternativeName>
</protein>
<sequence length="324" mass="37322">MASVIQRVVQWILVGGRWTRVSVMGFDLPETGIDDSKLSALQEERDIILMIPGNPGNEGFYDHFGRRVLENLSTKRADSKYLFVTVSHLNHVKLPAELERSGGHKRDDRFQLDAQVEHKLEFCRDYLPRSRSIFMLGHSIGSYMMLRILPQLVSDGFLVQKAIALFPTIERMATSPNGLRLTPVLAFFDRYDFLVKLLTWWLDYVPFGVKKWLCSWHMNHPNVPDSVLTAAAELPHLHVFRNIIHLSNDEMVKVAELDQVLISVPEKIMFYYGTIDGWCPLHYGEDMKRLLPVEQVLIDEDKCEHAFVIRDGDVVARKVAEMIF</sequence>
<evidence type="ECO:0000256" key="8">
    <source>
        <dbReference type="ARBA" id="ARBA00049527"/>
    </source>
</evidence>
<keyword evidence="9" id="KW-1185">Reference proteome</keyword>
<accession>A0A914WCA6</accession>
<evidence type="ECO:0000256" key="5">
    <source>
        <dbReference type="ARBA" id="ARBA00022801"/>
    </source>
</evidence>
<evidence type="ECO:0000256" key="4">
    <source>
        <dbReference type="ARBA" id="ARBA00022677"/>
    </source>
</evidence>
<dbReference type="AlphaFoldDB" id="A0A914WCA6"/>
<dbReference type="GO" id="GO:0005811">
    <property type="term" value="C:lipid droplet"/>
    <property type="evidence" value="ECO:0007669"/>
    <property type="project" value="UniProtKB-SubCell"/>
</dbReference>
<dbReference type="Proteomes" id="UP000887566">
    <property type="component" value="Unplaced"/>
</dbReference>
<dbReference type="GO" id="GO:0019915">
    <property type="term" value="P:lipid storage"/>
    <property type="evidence" value="ECO:0007669"/>
    <property type="project" value="InterPro"/>
</dbReference>
<comment type="subcellular location">
    <subcellularLocation>
        <location evidence="1">Lipid droplet</location>
    </subcellularLocation>
</comment>
<evidence type="ECO:0000256" key="6">
    <source>
        <dbReference type="ARBA" id="ARBA00031924"/>
    </source>
</evidence>
<dbReference type="Gene3D" id="3.40.50.1820">
    <property type="entry name" value="alpha/beta hydrolase"/>
    <property type="match status" value="1"/>
</dbReference>
<reference evidence="10" key="1">
    <citation type="submission" date="2022-11" db="UniProtKB">
        <authorList>
            <consortium name="WormBaseParasite"/>
        </authorList>
    </citation>
    <scope>IDENTIFICATION</scope>
</reference>
<keyword evidence="4" id="KW-0551">Lipid droplet</keyword>